<feature type="compositionally biased region" description="Low complexity" evidence="1">
    <location>
        <begin position="162"/>
        <end position="171"/>
    </location>
</feature>
<reference evidence="2" key="1">
    <citation type="submission" date="2021-06" db="EMBL/GenBank/DDBJ databases">
        <authorList>
            <person name="Hodson N. C."/>
            <person name="Mongue J. A."/>
            <person name="Jaron S. K."/>
        </authorList>
    </citation>
    <scope>NUCLEOTIDE SEQUENCE</scope>
</reference>
<feature type="region of interest" description="Disordered" evidence="1">
    <location>
        <begin position="142"/>
        <end position="178"/>
    </location>
</feature>
<accession>A0A8J2LYD5</accession>
<evidence type="ECO:0000313" key="2">
    <source>
        <dbReference type="EMBL" id="CAG7830930.1"/>
    </source>
</evidence>
<gene>
    <name evidence="2" type="ORF">AFUS01_LOCUS40697</name>
</gene>
<proteinExistence type="predicted"/>
<dbReference type="Proteomes" id="UP000708208">
    <property type="component" value="Unassembled WGS sequence"/>
</dbReference>
<protein>
    <submittedName>
        <fullName evidence="2">Uncharacterized protein</fullName>
    </submittedName>
</protein>
<organism evidence="2 3">
    <name type="scientific">Allacma fusca</name>
    <dbReference type="NCBI Taxonomy" id="39272"/>
    <lineage>
        <taxon>Eukaryota</taxon>
        <taxon>Metazoa</taxon>
        <taxon>Ecdysozoa</taxon>
        <taxon>Arthropoda</taxon>
        <taxon>Hexapoda</taxon>
        <taxon>Collembola</taxon>
        <taxon>Symphypleona</taxon>
        <taxon>Sminthuridae</taxon>
        <taxon>Allacma</taxon>
    </lineage>
</organism>
<dbReference type="EMBL" id="CAJVCH010558158">
    <property type="protein sequence ID" value="CAG7830930.1"/>
    <property type="molecule type" value="Genomic_DNA"/>
</dbReference>
<comment type="caution">
    <text evidence="2">The sequence shown here is derived from an EMBL/GenBank/DDBJ whole genome shotgun (WGS) entry which is preliminary data.</text>
</comment>
<keyword evidence="3" id="KW-1185">Reference proteome</keyword>
<evidence type="ECO:0000313" key="3">
    <source>
        <dbReference type="Proteomes" id="UP000708208"/>
    </source>
</evidence>
<sequence length="320" mass="36212">MAGIRKLDRCIKNPSLIKKYGNTRFVYIIPNKNKNYVKLDEESIFWFWSPKDGPRPTSVQFKALIVRETGNVAKPKEFWAGIDSPVINVMKAAELKTSYSLGNETYHCYKEKVTEDSRRRFYISSRMNINMNRQFLSSVESYTEESSTVDPGTSSHADHSESSVGESSSSELTTGLTPATSVTKPNLVKLNAICKGVKFDIIGKGKPQTKPPPVRLHIYEIEGDSNVNTLSLLVKRNTSFTFEYLVVLALNEDEVPTGHFIHQPCPDYRQKTQGRRHVSAFCPEESASPRKHGHYTKRRVKLPAIDIPDEINLVKTILPF</sequence>
<name>A0A8J2LYD5_9HEXA</name>
<evidence type="ECO:0000256" key="1">
    <source>
        <dbReference type="SAM" id="MobiDB-lite"/>
    </source>
</evidence>
<dbReference type="AlphaFoldDB" id="A0A8J2LYD5"/>